<dbReference type="EMBL" id="PXWF02000037">
    <property type="protein sequence ID" value="PWF55289.1"/>
    <property type="molecule type" value="Genomic_DNA"/>
</dbReference>
<keyword evidence="2" id="KW-1185">Reference proteome</keyword>
<dbReference type="OrthoDB" id="8706403at2"/>
<organism evidence="1 2">
    <name type="scientific">Massilia glaciei</name>
    <dbReference type="NCBI Taxonomy" id="1524097"/>
    <lineage>
        <taxon>Bacteria</taxon>
        <taxon>Pseudomonadati</taxon>
        <taxon>Pseudomonadota</taxon>
        <taxon>Betaproteobacteria</taxon>
        <taxon>Burkholderiales</taxon>
        <taxon>Oxalobacteraceae</taxon>
        <taxon>Telluria group</taxon>
        <taxon>Massilia</taxon>
    </lineage>
</organism>
<proteinExistence type="predicted"/>
<dbReference type="Proteomes" id="UP000241421">
    <property type="component" value="Unassembled WGS sequence"/>
</dbReference>
<evidence type="ECO:0000313" key="2">
    <source>
        <dbReference type="Proteomes" id="UP000241421"/>
    </source>
</evidence>
<comment type="caution">
    <text evidence="1">The sequence shown here is derived from an EMBL/GenBank/DDBJ whole genome shotgun (WGS) entry which is preliminary data.</text>
</comment>
<accession>A0A2U2I6P5</accession>
<protein>
    <submittedName>
        <fullName evidence="1">Uncharacterized protein</fullName>
    </submittedName>
</protein>
<dbReference type="AlphaFoldDB" id="A0A2U2I6P5"/>
<evidence type="ECO:0000313" key="1">
    <source>
        <dbReference type="EMBL" id="PWF55289.1"/>
    </source>
</evidence>
<name>A0A2U2I6P5_9BURK</name>
<gene>
    <name evidence="1" type="ORF">C7C56_002585</name>
</gene>
<sequence>MRDYTERDAALGKELRAIDECGAGKKSIDARRAPSLKPLLGLVKKGLKLSEMFDRIVAGTEKGLWEGWLATYGLEILEVNYGPGPRNARIALDLTGKSKANALFANAGVPNWRSVAAEDCAAVRIENINDTPRLEAVAVFYLDPAAK</sequence>
<reference evidence="1 2" key="1">
    <citation type="submission" date="2018-04" db="EMBL/GenBank/DDBJ databases">
        <title>Massilia violaceinigra sp. nov., a novel purple-pigmented bacterium isolated from Tianshan glacier, Xinjiang, China.</title>
        <authorList>
            <person name="Wang H."/>
        </authorList>
    </citation>
    <scope>NUCLEOTIDE SEQUENCE [LARGE SCALE GENOMIC DNA]</scope>
    <source>
        <strain evidence="1 2">B448-2</strain>
    </source>
</reference>